<comment type="caution">
    <text evidence="1">The sequence shown here is derived from an EMBL/GenBank/DDBJ whole genome shotgun (WGS) entry which is preliminary data.</text>
</comment>
<reference evidence="1 2" key="1">
    <citation type="submission" date="2023-08" db="EMBL/GenBank/DDBJ databases">
        <title>Draft genome sequence of Thermococcus waiotapuensis WT1T, a thermophilic sulphur-dependent archaeon from order Thermococcales.</title>
        <authorList>
            <person name="Manners S.H."/>
            <person name="Carere C.R."/>
            <person name="Dhami M.K."/>
            <person name="Dobson R.C.J."/>
            <person name="Stott M.B."/>
        </authorList>
    </citation>
    <scope>NUCLEOTIDE SEQUENCE [LARGE SCALE GENOMIC DNA]</scope>
    <source>
        <strain evidence="1 2">WT1</strain>
    </source>
</reference>
<accession>A0AAE4T0M8</accession>
<dbReference type="AlphaFoldDB" id="A0AAE4T0M8"/>
<evidence type="ECO:0000313" key="2">
    <source>
        <dbReference type="Proteomes" id="UP001245683"/>
    </source>
</evidence>
<gene>
    <name evidence="1" type="ORF">RBI02_02020</name>
</gene>
<dbReference type="RefSeq" id="WP_315339905.1">
    <property type="nucleotide sequence ID" value="NZ_JAVDZE010000001.1"/>
</dbReference>
<name>A0AAE4T0M8_9EURY</name>
<dbReference type="Proteomes" id="UP001245683">
    <property type="component" value="Unassembled WGS sequence"/>
</dbReference>
<proteinExistence type="predicted"/>
<dbReference type="EMBL" id="JAVDZE010000001">
    <property type="protein sequence ID" value="MDV3103325.1"/>
    <property type="molecule type" value="Genomic_DNA"/>
</dbReference>
<sequence>MGKRNYLAVLFLGFVVLGLISPVVSAGIPGSVTLKIQQKTWFAEAYVYATINYYVQINQYGVAKFDPLGSPYNYIHLGSHSGTGSNAYWKSVDTSTSNYALEVSGWWHVDALWNSRDGTMKLSVGIAYEGPSPLINKEIGVQSIGRPYLLVRYAVDDSGGNQLANELKNIAIGAIESYLVSA</sequence>
<protein>
    <submittedName>
        <fullName evidence="1">Uncharacterized protein</fullName>
    </submittedName>
</protein>
<evidence type="ECO:0000313" key="1">
    <source>
        <dbReference type="EMBL" id="MDV3103325.1"/>
    </source>
</evidence>
<organism evidence="1 2">
    <name type="scientific">Thermococcus waiotapuensis</name>
    <dbReference type="NCBI Taxonomy" id="90909"/>
    <lineage>
        <taxon>Archaea</taxon>
        <taxon>Methanobacteriati</taxon>
        <taxon>Methanobacteriota</taxon>
        <taxon>Thermococci</taxon>
        <taxon>Thermococcales</taxon>
        <taxon>Thermococcaceae</taxon>
        <taxon>Thermococcus</taxon>
    </lineage>
</organism>
<keyword evidence="2" id="KW-1185">Reference proteome</keyword>